<keyword evidence="1" id="KW-0732">Signal</keyword>
<evidence type="ECO:0000256" key="1">
    <source>
        <dbReference type="SAM" id="SignalP"/>
    </source>
</evidence>
<dbReference type="EMBL" id="CYPR01000253">
    <property type="protein sequence ID" value="CUH41086.1"/>
    <property type="molecule type" value="Genomic_DNA"/>
</dbReference>
<dbReference type="Proteomes" id="UP000049455">
    <property type="component" value="Unassembled WGS sequence"/>
</dbReference>
<keyword evidence="4" id="KW-1185">Reference proteome</keyword>
<evidence type="ECO:0000313" key="4">
    <source>
        <dbReference type="Proteomes" id="UP000049455"/>
    </source>
</evidence>
<feature type="domain" description="Cell wall hydrolase SleB" evidence="2">
    <location>
        <begin position="108"/>
        <end position="217"/>
    </location>
</feature>
<dbReference type="Pfam" id="PF07486">
    <property type="entry name" value="Hydrolase_2"/>
    <property type="match status" value="1"/>
</dbReference>
<accession>A0A0M7BI96</accession>
<dbReference type="RefSeq" id="WP_055665043.1">
    <property type="nucleotide sequence ID" value="NZ_CYPR01000253.1"/>
</dbReference>
<reference evidence="3 4" key="1">
    <citation type="submission" date="2015-09" db="EMBL/GenBank/DDBJ databases">
        <authorList>
            <person name="Jackson K.R."/>
            <person name="Lunt B.L."/>
            <person name="Fisher J.N.B."/>
            <person name="Gardner A.V."/>
            <person name="Bailey M.E."/>
            <person name="Deus L.M."/>
            <person name="Earl A.S."/>
            <person name="Gibby P.D."/>
            <person name="Hartmann K.A."/>
            <person name="Liu J.E."/>
            <person name="Manci A.M."/>
            <person name="Nielsen D.A."/>
            <person name="Solomon M.B."/>
            <person name="Breakwell D.P."/>
            <person name="Burnett S.H."/>
            <person name="Grose J.H."/>
        </authorList>
    </citation>
    <scope>NUCLEOTIDE SEQUENCE [LARGE SCALE GENOMIC DNA]</scope>
    <source>
        <strain evidence="3 4">CECT 7799</strain>
    </source>
</reference>
<feature type="signal peptide" evidence="1">
    <location>
        <begin position="1"/>
        <end position="23"/>
    </location>
</feature>
<sequence>MSIFRLAACLAAVMLTLSGAAWSQSLAAGISGPRTSLFTQRAGGDANRPILASARPLADQGLPLGPRKRKLDQGAMVRNDDARSVRTGPIDDAEFECLTEAVYFEARGEPLDGQVAVAEVILNRVDAENYPTTVCEVVNQGTGKLHACQFSYTCDGEPEAVTEPDAWDRAAGVARRLMQGAPRILTKRATHYHADYVNPYWAKVYPQTAKVGQHIFYRQIPGA</sequence>
<name>A0A0M7BI96_9RHOB</name>
<dbReference type="InterPro" id="IPR011105">
    <property type="entry name" value="Cell_wall_hydrolase_SleB"/>
</dbReference>
<dbReference type="AlphaFoldDB" id="A0A0M7BI96"/>
<proteinExistence type="predicted"/>
<evidence type="ECO:0000313" key="3">
    <source>
        <dbReference type="EMBL" id="CUH41086.1"/>
    </source>
</evidence>
<dbReference type="STRING" id="313367.JSE7799_03829"/>
<dbReference type="GO" id="GO:0016787">
    <property type="term" value="F:hydrolase activity"/>
    <property type="evidence" value="ECO:0007669"/>
    <property type="project" value="InterPro"/>
</dbReference>
<evidence type="ECO:0000259" key="2">
    <source>
        <dbReference type="Pfam" id="PF07486"/>
    </source>
</evidence>
<protein>
    <submittedName>
        <fullName evidence="3">Spore cortex-lytic enzyme</fullName>
    </submittedName>
</protein>
<dbReference type="Gene3D" id="1.10.10.2520">
    <property type="entry name" value="Cell wall hydrolase SleB, domain 1"/>
    <property type="match status" value="1"/>
</dbReference>
<gene>
    <name evidence="3" type="primary">sleB</name>
    <name evidence="3" type="ORF">JSE7799_03829</name>
</gene>
<dbReference type="InterPro" id="IPR042047">
    <property type="entry name" value="SleB_dom1"/>
</dbReference>
<organism evidence="3 4">
    <name type="scientific">Jannaschia seosinensis</name>
    <dbReference type="NCBI Taxonomy" id="313367"/>
    <lineage>
        <taxon>Bacteria</taxon>
        <taxon>Pseudomonadati</taxon>
        <taxon>Pseudomonadota</taxon>
        <taxon>Alphaproteobacteria</taxon>
        <taxon>Rhodobacterales</taxon>
        <taxon>Roseobacteraceae</taxon>
        <taxon>Jannaschia</taxon>
    </lineage>
</organism>
<feature type="chain" id="PRO_5005810170" evidence="1">
    <location>
        <begin position="24"/>
        <end position="223"/>
    </location>
</feature>